<dbReference type="EMBL" id="LUHQ01000002">
    <property type="protein sequence ID" value="OAP09516.1"/>
    <property type="molecule type" value="Genomic_DNA"/>
</dbReference>
<sequence>MSSPAASTTNEPRHENIHRVSSSSLFSLVKGLITGLLQSQLMRRAINLINRNPRPYDIAADQSSLLFSSLPYDVVLNCLARVSRRYYPNLSCVSKSFQSLVRSPELAHMRSLIGKDDPVVYVCFSDTKPFLGRRLDWFTLNPNEKKTSVLNSFQVFSYYMLYCPSVSIGSKIYFVGGCMYKCLPGLLIFDSWSGELCVGPSMKEARMLPGVAVVNGKLYVMGGCREDQIQVEVFDPNSQTWEVGPLSSDGEVRYGKGLMRYGAIVTEAVALEGKVYCMSYKDGSHIIYDTKDGKCETFLMADGKAWRRGGVCVVNSVIYVYYINLGVMWYDPKDKVWREVKGLNKLDYKSIDMVGMVDCNGKLGFLWGNNTREIISGRTEKRIWCEMIVLERSGVEIHGTVEWSDLVGFVPHDYEIWRCLGVSY</sequence>
<dbReference type="Pfam" id="PF25210">
    <property type="entry name" value="Kelch_FKB95"/>
    <property type="match status" value="1"/>
</dbReference>
<dbReference type="Gene3D" id="2.120.10.80">
    <property type="entry name" value="Kelch-type beta propeller"/>
    <property type="match status" value="1"/>
</dbReference>
<accession>A0A178VUM1</accession>
<dbReference type="ExpressionAtlas" id="A0A178VUM1">
    <property type="expression patterns" value="baseline and differential"/>
</dbReference>
<dbReference type="InterPro" id="IPR006652">
    <property type="entry name" value="Kelch_1"/>
</dbReference>
<dbReference type="Proteomes" id="UP000078284">
    <property type="component" value="Chromosome 2"/>
</dbReference>
<reference evidence="3" key="1">
    <citation type="journal article" date="2016" name="Proc. Natl. Acad. Sci. U.S.A.">
        <title>Chromosome-level assembly of Arabidopsis thaliana Ler reveals the extent of translocation and inversion polymorphisms.</title>
        <authorList>
            <person name="Zapata L."/>
            <person name="Ding J."/>
            <person name="Willing E.M."/>
            <person name="Hartwig B."/>
            <person name="Bezdan D."/>
            <person name="Jiao W.B."/>
            <person name="Patel V."/>
            <person name="Velikkakam James G."/>
            <person name="Koornneef M."/>
            <person name="Ossowski S."/>
            <person name="Schneeberger K."/>
        </authorList>
    </citation>
    <scope>NUCLEOTIDE SEQUENCE [LARGE SCALE GENOMIC DNA]</scope>
    <source>
        <strain evidence="3">cv. Landsberg erecta</strain>
    </source>
</reference>
<comment type="caution">
    <text evidence="2">The sequence shown here is derived from an EMBL/GenBank/DDBJ whole genome shotgun (WGS) entry which is preliminary data.</text>
</comment>
<dbReference type="CDD" id="cd22152">
    <property type="entry name" value="F-box_AtAFR-like"/>
    <property type="match status" value="1"/>
</dbReference>
<dbReference type="SMART" id="SM00256">
    <property type="entry name" value="FBOX"/>
    <property type="match status" value="1"/>
</dbReference>
<gene>
    <name evidence="2" type="ordered locus">AXX17_At2g17580</name>
</gene>
<organism evidence="2 3">
    <name type="scientific">Arabidopsis thaliana</name>
    <name type="common">Mouse-ear cress</name>
    <dbReference type="NCBI Taxonomy" id="3702"/>
    <lineage>
        <taxon>Eukaryota</taxon>
        <taxon>Viridiplantae</taxon>
        <taxon>Streptophyta</taxon>
        <taxon>Embryophyta</taxon>
        <taxon>Tracheophyta</taxon>
        <taxon>Spermatophyta</taxon>
        <taxon>Magnoliopsida</taxon>
        <taxon>eudicotyledons</taxon>
        <taxon>Gunneridae</taxon>
        <taxon>Pentapetalae</taxon>
        <taxon>rosids</taxon>
        <taxon>malvids</taxon>
        <taxon>Brassicales</taxon>
        <taxon>Brassicaceae</taxon>
        <taxon>Camelineae</taxon>
        <taxon>Arabidopsis</taxon>
    </lineage>
</organism>
<dbReference type="SMART" id="SM00612">
    <property type="entry name" value="Kelch"/>
    <property type="match status" value="2"/>
</dbReference>
<evidence type="ECO:0000313" key="2">
    <source>
        <dbReference type="EMBL" id="OAP09516.1"/>
    </source>
</evidence>
<dbReference type="PANTHER" id="PTHR24414">
    <property type="entry name" value="F-BOX/KELCH-REPEAT PROTEIN SKIP4"/>
    <property type="match status" value="1"/>
</dbReference>
<dbReference type="InterPro" id="IPR001810">
    <property type="entry name" value="F-box_dom"/>
</dbReference>
<dbReference type="SUPFAM" id="SSF81383">
    <property type="entry name" value="F-box domain"/>
    <property type="match status" value="1"/>
</dbReference>
<dbReference type="InterPro" id="IPR015915">
    <property type="entry name" value="Kelch-typ_b-propeller"/>
</dbReference>
<dbReference type="Pfam" id="PF00646">
    <property type="entry name" value="F-box"/>
    <property type="match status" value="1"/>
</dbReference>
<dbReference type="SUPFAM" id="SSF117281">
    <property type="entry name" value="Kelch motif"/>
    <property type="match status" value="1"/>
</dbReference>
<feature type="domain" description="F-box" evidence="1">
    <location>
        <begin position="70"/>
        <end position="109"/>
    </location>
</feature>
<evidence type="ECO:0000313" key="3">
    <source>
        <dbReference type="Proteomes" id="UP000078284"/>
    </source>
</evidence>
<name>A0A178VUM1_ARATH</name>
<evidence type="ECO:0000259" key="1">
    <source>
        <dbReference type="SMART" id="SM00256"/>
    </source>
</evidence>
<proteinExistence type="predicted"/>
<dbReference type="InterPro" id="IPR057499">
    <property type="entry name" value="Kelch_FKB95"/>
</dbReference>
<dbReference type="PANTHER" id="PTHR24414:SF184">
    <property type="entry name" value="GALACTOSE OXIDASE_KELCH REPEAT SUPERFAMILY PROTEIN"/>
    <property type="match status" value="1"/>
</dbReference>
<dbReference type="InterPro" id="IPR036047">
    <property type="entry name" value="F-box-like_dom_sf"/>
</dbReference>
<dbReference type="AlphaFoldDB" id="A0A178VUM1"/>
<dbReference type="InterPro" id="IPR050354">
    <property type="entry name" value="F-box/kelch-repeat_ARATH"/>
</dbReference>
<protein>
    <recommendedName>
        <fullName evidence="1">F-box domain-containing protein</fullName>
    </recommendedName>
</protein>